<comment type="caution">
    <text evidence="2">The sequence shown here is derived from an EMBL/GenBank/DDBJ whole genome shotgun (WGS) entry which is preliminary data.</text>
</comment>
<evidence type="ECO:0000259" key="1">
    <source>
        <dbReference type="Pfam" id="PF18962"/>
    </source>
</evidence>
<gene>
    <name evidence="2" type="ORF">BEN49_06995</name>
</gene>
<name>A0A1G1THE1_9BACT</name>
<dbReference type="EMBL" id="MDZA01000166">
    <property type="protein sequence ID" value="OGX90299.1"/>
    <property type="molecule type" value="Genomic_DNA"/>
</dbReference>
<protein>
    <recommendedName>
        <fullName evidence="1">Secretion system C-terminal sorting domain-containing protein</fullName>
    </recommendedName>
</protein>
<evidence type="ECO:0000313" key="2">
    <source>
        <dbReference type="EMBL" id="OGX90299.1"/>
    </source>
</evidence>
<dbReference type="Proteomes" id="UP000177506">
    <property type="component" value="Unassembled WGS sequence"/>
</dbReference>
<evidence type="ECO:0000313" key="3">
    <source>
        <dbReference type="Proteomes" id="UP000177506"/>
    </source>
</evidence>
<dbReference type="RefSeq" id="WP_070743271.1">
    <property type="nucleotide sequence ID" value="NZ_MDZA01000166.1"/>
</dbReference>
<dbReference type="Gene3D" id="2.60.120.260">
    <property type="entry name" value="Galactose-binding domain-like"/>
    <property type="match status" value="2"/>
</dbReference>
<feature type="domain" description="Secretion system C-terminal sorting" evidence="1">
    <location>
        <begin position="272"/>
        <end position="344"/>
    </location>
</feature>
<dbReference type="InterPro" id="IPR026444">
    <property type="entry name" value="Secre_tail"/>
</dbReference>
<dbReference type="OrthoDB" id="614750at2"/>
<organism evidence="2 3">
    <name type="scientific">Hymenobacter coccineus</name>
    <dbReference type="NCBI Taxonomy" id="1908235"/>
    <lineage>
        <taxon>Bacteria</taxon>
        <taxon>Pseudomonadati</taxon>
        <taxon>Bacteroidota</taxon>
        <taxon>Cytophagia</taxon>
        <taxon>Cytophagales</taxon>
        <taxon>Hymenobacteraceae</taxon>
        <taxon>Hymenobacter</taxon>
    </lineage>
</organism>
<dbReference type="NCBIfam" id="TIGR04183">
    <property type="entry name" value="Por_Secre_tail"/>
    <property type="match status" value="1"/>
</dbReference>
<reference evidence="2 3" key="1">
    <citation type="submission" date="2016-08" db="EMBL/GenBank/DDBJ databases">
        <title>Hymenobacter coccineus sp. nov., Hymenobacter lapidarius sp. nov. and Hymenobacter glacialis sp. nov., isolated from Antarctic soil.</title>
        <authorList>
            <person name="Sedlacek I."/>
            <person name="Kralova S."/>
            <person name="Kyrova K."/>
            <person name="Maslanova I."/>
            <person name="Stankova E."/>
            <person name="Vrbovska V."/>
            <person name="Nemec M."/>
            <person name="Bartak M."/>
            <person name="Svec P."/>
            <person name="Busse H.-J."/>
            <person name="Pantucek R."/>
        </authorList>
    </citation>
    <scope>NUCLEOTIDE SEQUENCE [LARGE SCALE GENOMIC DNA]</scope>
    <source>
        <strain evidence="2 3">CCM 8649</strain>
    </source>
</reference>
<keyword evidence="3" id="KW-1185">Reference proteome</keyword>
<dbReference type="Pfam" id="PF18962">
    <property type="entry name" value="Por_Secre_tail"/>
    <property type="match status" value="1"/>
</dbReference>
<proteinExistence type="predicted"/>
<sequence length="350" mass="37416">MYTYQVIKGLPTGTYTLRAWVKSAGGQPRAEMRASNYGGNMRTANLSTGTSGWTLVQIPNINVANGQAEIGFYSNAQGGQWLYFDDVEFVLQPAAVGANTVLNPSFDDDLIGLWPPRQWTTQTFGFTPPYASFTEAYPGAHSGVFHGTHYRPLAYEVYTYQVVKNLPAGAYVLRAWVKSSGDQERAELRASNYGGAVVSAAVPATPDGQWVQIAVPNIAVSNGQCEIGFYSKAKGGQSVYFDDVELVLQSSASATSATAGMAASALAGGPTLFPNPADGQVTVSVNFTQATSVTLVIMDMQGNPMVRSQQQATVGDNQFALNTSNLPSGIYALQIQSSQPTMVQHLEVKH</sequence>
<dbReference type="AlphaFoldDB" id="A0A1G1THE1"/>
<accession>A0A1G1THE1</accession>